<feature type="transmembrane region" description="Helical" evidence="1">
    <location>
        <begin position="54"/>
        <end position="76"/>
    </location>
</feature>
<evidence type="ECO:0000313" key="3">
    <source>
        <dbReference type="Proteomes" id="UP000216758"/>
    </source>
</evidence>
<dbReference type="Proteomes" id="UP000216758">
    <property type="component" value="Unassembled WGS sequence"/>
</dbReference>
<protein>
    <submittedName>
        <fullName evidence="2">Uncharacterized protein</fullName>
    </submittedName>
</protein>
<keyword evidence="1" id="KW-0472">Membrane</keyword>
<sequence>MIREIVRLPETDDMSPMGSAETYTDLVARTGGHIVALAALIHAHTTIPDAAAGIWGLAIVVAMITEIGLTGAWAWSTASRTRLRRKTEGYES</sequence>
<evidence type="ECO:0000256" key="1">
    <source>
        <dbReference type="SAM" id="Phobius"/>
    </source>
</evidence>
<name>A0A256JTN3_HALEZ</name>
<dbReference type="AlphaFoldDB" id="A0A256JTN3"/>
<organism evidence="2 3">
    <name type="scientific">Halorubrum ezzemoulense</name>
    <name type="common">Halorubrum chaoviator</name>
    <dbReference type="NCBI Taxonomy" id="337243"/>
    <lineage>
        <taxon>Archaea</taxon>
        <taxon>Methanobacteriati</taxon>
        <taxon>Methanobacteriota</taxon>
        <taxon>Stenosarchaea group</taxon>
        <taxon>Halobacteria</taxon>
        <taxon>Halobacteriales</taxon>
        <taxon>Haloferacaceae</taxon>
        <taxon>Halorubrum</taxon>
    </lineage>
</organism>
<reference evidence="2 3" key="1">
    <citation type="journal article" date="2014" name="Front. Microbiol.">
        <title>Population and genomic analysis of the genus Halorubrum.</title>
        <authorList>
            <person name="Fullmer M.S."/>
            <person name="Soucy S.M."/>
            <person name="Swithers K.S."/>
            <person name="Makkay A.M."/>
            <person name="Wheeler R."/>
            <person name="Ventosa A."/>
            <person name="Gogarten J.P."/>
            <person name="Papke R.T."/>
        </authorList>
    </citation>
    <scope>NUCLEOTIDE SEQUENCE [LARGE SCALE GENOMIC DNA]</scope>
    <source>
        <strain evidence="2 3">G37</strain>
    </source>
</reference>
<dbReference type="EMBL" id="NHPB01000031">
    <property type="protein sequence ID" value="OYR71577.1"/>
    <property type="molecule type" value="Genomic_DNA"/>
</dbReference>
<proteinExistence type="predicted"/>
<keyword evidence="1" id="KW-0812">Transmembrane</keyword>
<dbReference type="RefSeq" id="WP_094582785.1">
    <property type="nucleotide sequence ID" value="NZ_NHPB01000031.1"/>
</dbReference>
<gene>
    <name evidence="2" type="ORF">DJ78_05020</name>
</gene>
<accession>A0A256JTN3</accession>
<evidence type="ECO:0000313" key="2">
    <source>
        <dbReference type="EMBL" id="OYR71577.1"/>
    </source>
</evidence>
<keyword evidence="1" id="KW-1133">Transmembrane helix</keyword>
<comment type="caution">
    <text evidence="2">The sequence shown here is derived from an EMBL/GenBank/DDBJ whole genome shotgun (WGS) entry which is preliminary data.</text>
</comment>